<proteinExistence type="inferred from homology"/>
<dbReference type="InterPro" id="IPR002168">
    <property type="entry name" value="Lipase_GDXG_HIS_AS"/>
</dbReference>
<evidence type="ECO:0000256" key="1">
    <source>
        <dbReference type="ARBA" id="ARBA00010515"/>
    </source>
</evidence>
<dbReference type="Pfam" id="PF07859">
    <property type="entry name" value="Abhydrolase_3"/>
    <property type="match status" value="1"/>
</dbReference>
<dbReference type="SUPFAM" id="SSF53474">
    <property type="entry name" value="alpha/beta-Hydrolases"/>
    <property type="match status" value="1"/>
</dbReference>
<evidence type="ECO:0000313" key="5">
    <source>
        <dbReference type="Proteomes" id="UP000279275"/>
    </source>
</evidence>
<dbReference type="Gene3D" id="3.40.50.1820">
    <property type="entry name" value="alpha/beta hydrolase"/>
    <property type="match status" value="1"/>
</dbReference>
<dbReference type="PANTHER" id="PTHR48081">
    <property type="entry name" value="AB HYDROLASE SUPERFAMILY PROTEIN C4A8.06C"/>
    <property type="match status" value="1"/>
</dbReference>
<reference evidence="4 5" key="1">
    <citation type="submission" date="2018-10" db="EMBL/GenBank/DDBJ databases">
        <title>Isolation from cow dung.</title>
        <authorList>
            <person name="Ling L."/>
        </authorList>
    </citation>
    <scope>NUCLEOTIDE SEQUENCE [LARGE SCALE GENOMIC DNA]</scope>
    <source>
        <strain evidence="4 5">NEAU-LL90</strain>
    </source>
</reference>
<sequence length="306" mass="31525">MSVLMVPRPIARAAADLLFRVAFYHRLPWSVQRALLEGGAKVVQPLPPGVTVERITLAGRPAERVTAGPATVAGAVLYLHGGAYTVGSPATHRSLVAHLAVEVGCPVYALDYRLAPEHPYPAGLDDAVAAFAELVRTQGISPGQIAVAGDSAGGGLSLATAQRLIGELGYTPAALGLIAPWANPGLPAPRARDTVINRRLGLNAAAAYGAGVDPGTPGFAPIHGRMAGLPPTYVQVDDSELLLDQSRALVAALEAAGVDTAFTVSHGMWHVSQLQASLVREAAVLTRELAGFLRNALATAGSARAS</sequence>
<name>A0A3M2LBY2_9NOCA</name>
<dbReference type="EMBL" id="RFFH01000001">
    <property type="protein sequence ID" value="RMI35052.1"/>
    <property type="molecule type" value="Genomic_DNA"/>
</dbReference>
<dbReference type="OrthoDB" id="9803828at2"/>
<evidence type="ECO:0000256" key="2">
    <source>
        <dbReference type="ARBA" id="ARBA00022801"/>
    </source>
</evidence>
<evidence type="ECO:0000259" key="3">
    <source>
        <dbReference type="Pfam" id="PF07859"/>
    </source>
</evidence>
<comment type="caution">
    <text evidence="4">The sequence shown here is derived from an EMBL/GenBank/DDBJ whole genome shotgun (WGS) entry which is preliminary data.</text>
</comment>
<dbReference type="InterPro" id="IPR050300">
    <property type="entry name" value="GDXG_lipolytic_enzyme"/>
</dbReference>
<organism evidence="4 5">
    <name type="scientific">Nocardia stercoris</name>
    <dbReference type="NCBI Taxonomy" id="2483361"/>
    <lineage>
        <taxon>Bacteria</taxon>
        <taxon>Bacillati</taxon>
        <taxon>Actinomycetota</taxon>
        <taxon>Actinomycetes</taxon>
        <taxon>Mycobacteriales</taxon>
        <taxon>Nocardiaceae</taxon>
        <taxon>Nocardia</taxon>
    </lineage>
</organism>
<keyword evidence="5" id="KW-1185">Reference proteome</keyword>
<gene>
    <name evidence="4" type="ORF">EBN03_01610</name>
</gene>
<dbReference type="AlphaFoldDB" id="A0A3M2LBY2"/>
<dbReference type="Proteomes" id="UP000279275">
    <property type="component" value="Unassembled WGS sequence"/>
</dbReference>
<dbReference type="RefSeq" id="WP_122186025.1">
    <property type="nucleotide sequence ID" value="NZ_RFFH01000001.1"/>
</dbReference>
<dbReference type="PROSITE" id="PS01173">
    <property type="entry name" value="LIPASE_GDXG_HIS"/>
    <property type="match status" value="1"/>
</dbReference>
<comment type="similarity">
    <text evidence="1">Belongs to the 'GDXG' lipolytic enzyme family.</text>
</comment>
<dbReference type="PANTHER" id="PTHR48081:SF30">
    <property type="entry name" value="ACETYL-HYDROLASE LIPR-RELATED"/>
    <property type="match status" value="1"/>
</dbReference>
<evidence type="ECO:0000313" key="4">
    <source>
        <dbReference type="EMBL" id="RMI35052.1"/>
    </source>
</evidence>
<keyword evidence="2 4" id="KW-0378">Hydrolase</keyword>
<feature type="domain" description="Alpha/beta hydrolase fold-3" evidence="3">
    <location>
        <begin position="76"/>
        <end position="271"/>
    </location>
</feature>
<dbReference type="GO" id="GO:0004806">
    <property type="term" value="F:triacylglycerol lipase activity"/>
    <property type="evidence" value="ECO:0007669"/>
    <property type="project" value="TreeGrafter"/>
</dbReference>
<dbReference type="InterPro" id="IPR013094">
    <property type="entry name" value="AB_hydrolase_3"/>
</dbReference>
<protein>
    <submittedName>
        <fullName evidence="4">Alpha/beta hydrolase</fullName>
    </submittedName>
</protein>
<accession>A0A3M2LBY2</accession>
<dbReference type="InterPro" id="IPR029058">
    <property type="entry name" value="AB_hydrolase_fold"/>
</dbReference>